<dbReference type="Proteomes" id="UP000486351">
    <property type="component" value="Unassembled WGS sequence"/>
</dbReference>
<dbReference type="EMBL" id="QXFY01006461">
    <property type="protein sequence ID" value="KAE9268702.1"/>
    <property type="molecule type" value="Genomic_DNA"/>
</dbReference>
<dbReference type="AlphaFoldDB" id="A0A6G0Q4E5"/>
<proteinExistence type="predicted"/>
<organism evidence="1 2">
    <name type="scientific">Phytophthora fragariae</name>
    <dbReference type="NCBI Taxonomy" id="53985"/>
    <lineage>
        <taxon>Eukaryota</taxon>
        <taxon>Sar</taxon>
        <taxon>Stramenopiles</taxon>
        <taxon>Oomycota</taxon>
        <taxon>Peronosporomycetes</taxon>
        <taxon>Peronosporales</taxon>
        <taxon>Peronosporaceae</taxon>
        <taxon>Phytophthora</taxon>
    </lineage>
</organism>
<reference evidence="1 2" key="1">
    <citation type="submission" date="2018-09" db="EMBL/GenBank/DDBJ databases">
        <title>Genomic investigation of the strawberry pathogen Phytophthora fragariae indicates pathogenicity is determined by transcriptional variation in three key races.</title>
        <authorList>
            <person name="Adams T.M."/>
            <person name="Armitage A.D."/>
            <person name="Sobczyk M.K."/>
            <person name="Bates H.J."/>
            <person name="Dunwell J.M."/>
            <person name="Nellist C.F."/>
            <person name="Harrison R.J."/>
        </authorList>
    </citation>
    <scope>NUCLEOTIDE SEQUENCE [LARGE SCALE GENOMIC DNA]</scope>
    <source>
        <strain evidence="1 2">NOV-77</strain>
    </source>
</reference>
<evidence type="ECO:0000313" key="2">
    <source>
        <dbReference type="Proteomes" id="UP000486351"/>
    </source>
</evidence>
<name>A0A6G0Q4E5_9STRA</name>
<evidence type="ECO:0000313" key="1">
    <source>
        <dbReference type="EMBL" id="KAE9268702.1"/>
    </source>
</evidence>
<feature type="non-terminal residue" evidence="1">
    <location>
        <position position="56"/>
    </location>
</feature>
<sequence length="56" mass="6410">METDIERAVKANLEAFKVVITKMLEEAIGAVKRDVDSRFERLTTKLEIDLAKEFVV</sequence>
<accession>A0A6G0Q4E5</accession>
<gene>
    <name evidence="1" type="ORF">PF008_g31059</name>
</gene>
<comment type="caution">
    <text evidence="1">The sequence shown here is derived from an EMBL/GenBank/DDBJ whole genome shotgun (WGS) entry which is preliminary data.</text>
</comment>
<protein>
    <submittedName>
        <fullName evidence="1">Uncharacterized protein</fullName>
    </submittedName>
</protein>